<protein>
    <submittedName>
        <fullName evidence="2">Uncharacterized protein</fullName>
    </submittedName>
</protein>
<dbReference type="InterPro" id="IPR024368">
    <property type="entry name" value="Ecl1/2/3"/>
</dbReference>
<dbReference type="OrthoDB" id="2563506at2759"/>
<organism evidence="2 3">
    <name type="scientific">Lojkania enalia</name>
    <dbReference type="NCBI Taxonomy" id="147567"/>
    <lineage>
        <taxon>Eukaryota</taxon>
        <taxon>Fungi</taxon>
        <taxon>Dikarya</taxon>
        <taxon>Ascomycota</taxon>
        <taxon>Pezizomycotina</taxon>
        <taxon>Dothideomycetes</taxon>
        <taxon>Pleosporomycetidae</taxon>
        <taxon>Pleosporales</taxon>
        <taxon>Pleosporales incertae sedis</taxon>
        <taxon>Lojkania</taxon>
    </lineage>
</organism>
<feature type="region of interest" description="Disordered" evidence="1">
    <location>
        <begin position="377"/>
        <end position="414"/>
    </location>
</feature>
<dbReference type="Pfam" id="PF12855">
    <property type="entry name" value="Ecl1"/>
    <property type="match status" value="1"/>
</dbReference>
<feature type="region of interest" description="Disordered" evidence="1">
    <location>
        <begin position="315"/>
        <end position="334"/>
    </location>
</feature>
<proteinExistence type="predicted"/>
<evidence type="ECO:0000256" key="1">
    <source>
        <dbReference type="SAM" id="MobiDB-lite"/>
    </source>
</evidence>
<gene>
    <name evidence="2" type="ORF">CC78DRAFT_606310</name>
</gene>
<evidence type="ECO:0000313" key="3">
    <source>
        <dbReference type="Proteomes" id="UP000800093"/>
    </source>
</evidence>
<comment type="caution">
    <text evidence="2">The sequence shown here is derived from an EMBL/GenBank/DDBJ whole genome shotgun (WGS) entry which is preliminary data.</text>
</comment>
<dbReference type="EMBL" id="ML986642">
    <property type="protein sequence ID" value="KAF2262258.1"/>
    <property type="molecule type" value="Genomic_DNA"/>
</dbReference>
<name>A0A9P4N269_9PLEO</name>
<feature type="region of interest" description="Disordered" evidence="1">
    <location>
        <begin position="110"/>
        <end position="137"/>
    </location>
</feature>
<dbReference type="AlphaFoldDB" id="A0A9P4N269"/>
<keyword evidence="3" id="KW-1185">Reference proteome</keyword>
<evidence type="ECO:0000313" key="2">
    <source>
        <dbReference type="EMBL" id="KAF2262258.1"/>
    </source>
</evidence>
<feature type="compositionally biased region" description="Low complexity" evidence="1">
    <location>
        <begin position="377"/>
        <end position="413"/>
    </location>
</feature>
<reference evidence="3" key="1">
    <citation type="journal article" date="2020" name="Stud. Mycol.">
        <title>101 Dothideomycetes genomes: A test case for predicting lifestyles and emergence of pathogens.</title>
        <authorList>
            <person name="Haridas S."/>
            <person name="Albert R."/>
            <person name="Binder M."/>
            <person name="Bloem J."/>
            <person name="LaButti K."/>
            <person name="Salamov A."/>
            <person name="Andreopoulos B."/>
            <person name="Baker S."/>
            <person name="Barry K."/>
            <person name="Bills G."/>
            <person name="Bluhm B."/>
            <person name="Cannon C."/>
            <person name="Castanera R."/>
            <person name="Culley D."/>
            <person name="Daum C."/>
            <person name="Ezra D."/>
            <person name="Gonzalez J."/>
            <person name="Henrissat B."/>
            <person name="Kuo A."/>
            <person name="Liang C."/>
            <person name="Lipzen A."/>
            <person name="Lutzoni F."/>
            <person name="Magnuson J."/>
            <person name="Mondo S."/>
            <person name="Nolan M."/>
            <person name="Ohm R."/>
            <person name="Pangilinan J."/>
            <person name="Park H.-J."/>
            <person name="Ramirez L."/>
            <person name="Alfaro M."/>
            <person name="Sun H."/>
            <person name="Tritt A."/>
            <person name="Yoshinaga Y."/>
            <person name="Zwiers L.-H."/>
            <person name="Turgeon B."/>
            <person name="Goodwin S."/>
            <person name="Spatafora J."/>
            <person name="Crous P."/>
            <person name="Grigoriev I."/>
        </authorList>
    </citation>
    <scope>NUCLEOTIDE SEQUENCE [LARGE SCALE GENOMIC DNA]</scope>
    <source>
        <strain evidence="3">CBS 304.66</strain>
    </source>
</reference>
<accession>A0A9P4N269</accession>
<sequence length="443" mass="46684">MLGQAKLAGSNRPSAAAVVLATDCWEEPATSRSGSSHPHGGEVGGRVAITAQHSGVLVSQGDSLLSLRAAAHWTALHCSSLHPADPAPRGRKALLLSAEGELDLGQIAAGGRRAQDSSSLRSGRPWLGPDTTRLAPPGTGCDLGLGQTGTDWESGRERGMRVSVRMRACGGKARKIALGDARSSEAGARTPPWPKCGDAGWAWDFPAAANPANHLIGCPSTCYTTPSRLASLPRLSLTPAAEQEHPPGGLSIRTVTTPLPLFEISSNHQIPILRAMASQMEWSYDFCLSCDRQIQEGNYCSQACRLAEMEKAGSSESTATSQLSSSASSSSSSSHGFYLPPAYNFSAAKNPSPSRGFDLGPSSPQYYATAHGNYYTPAATSPTTTTNQPQQRSLTPSSSRSSLASAASQAPSSGISFQAAQQLNSYVRSFDQVRDLKRRHTQY</sequence>
<dbReference type="Proteomes" id="UP000800093">
    <property type="component" value="Unassembled WGS sequence"/>
</dbReference>